<dbReference type="AlphaFoldDB" id="A0A9P7RDP9"/>
<name>A0A9P7RDP9_9PEZI</name>
<accession>A0A9P7RDP9</accession>
<evidence type="ECO:0000313" key="2">
    <source>
        <dbReference type="EMBL" id="KAG7055431.1"/>
    </source>
</evidence>
<evidence type="ECO:0000256" key="1">
    <source>
        <dbReference type="SAM" id="MobiDB-lite"/>
    </source>
</evidence>
<evidence type="ECO:0000313" key="3">
    <source>
        <dbReference type="Proteomes" id="UP000699042"/>
    </source>
</evidence>
<keyword evidence="3" id="KW-1185">Reference proteome</keyword>
<dbReference type="EMBL" id="JAESDN010000002">
    <property type="protein sequence ID" value="KAG7055431.1"/>
    <property type="molecule type" value="Genomic_DNA"/>
</dbReference>
<gene>
    <name evidence="2" type="ORF">JMJ77_007890</name>
</gene>
<protein>
    <submittedName>
        <fullName evidence="2">Uncharacterized protein</fullName>
    </submittedName>
</protein>
<comment type="caution">
    <text evidence="2">The sequence shown here is derived from an EMBL/GenBank/DDBJ whole genome shotgun (WGS) entry which is preliminary data.</text>
</comment>
<sequence length="60" mass="6661">MLPPPSPIRDNLPYTTPHLHPTASRASHTSIFAKHRATTCEARAVARNPSSIPFFIPRNN</sequence>
<feature type="region of interest" description="Disordered" evidence="1">
    <location>
        <begin position="1"/>
        <end position="26"/>
    </location>
</feature>
<organism evidence="2 3">
    <name type="scientific">Colletotrichum scovillei</name>
    <dbReference type="NCBI Taxonomy" id="1209932"/>
    <lineage>
        <taxon>Eukaryota</taxon>
        <taxon>Fungi</taxon>
        <taxon>Dikarya</taxon>
        <taxon>Ascomycota</taxon>
        <taxon>Pezizomycotina</taxon>
        <taxon>Sordariomycetes</taxon>
        <taxon>Hypocreomycetidae</taxon>
        <taxon>Glomerellales</taxon>
        <taxon>Glomerellaceae</taxon>
        <taxon>Colletotrichum</taxon>
        <taxon>Colletotrichum acutatum species complex</taxon>
    </lineage>
</organism>
<dbReference type="Proteomes" id="UP000699042">
    <property type="component" value="Unassembled WGS sequence"/>
</dbReference>
<reference evidence="2" key="1">
    <citation type="submission" date="2021-05" db="EMBL/GenBank/DDBJ databases">
        <title>Comparative genomics of three Colletotrichum scovillei strains and genetic complementation revealed genes involved fungal growth and virulence on chili pepper.</title>
        <authorList>
            <person name="Hsieh D.-K."/>
            <person name="Chuang S.-C."/>
            <person name="Chen C.-Y."/>
            <person name="Chao Y.-T."/>
            <person name="Lu M.-Y.J."/>
            <person name="Lee M.-H."/>
            <person name="Shih M.-C."/>
        </authorList>
    </citation>
    <scope>NUCLEOTIDE SEQUENCE</scope>
    <source>
        <strain evidence="2">Coll-153</strain>
    </source>
</reference>
<proteinExistence type="predicted"/>